<dbReference type="OrthoDB" id="5554402at2759"/>
<dbReference type="EMBL" id="LT635760">
    <property type="protein sequence ID" value="SGZ56411.1"/>
    <property type="molecule type" value="Genomic_DNA"/>
</dbReference>
<dbReference type="Proteomes" id="UP000182334">
    <property type="component" value="Chromosome V"/>
</dbReference>
<dbReference type="AlphaFoldDB" id="A0A1L0BZH9"/>
<protein>
    <submittedName>
        <fullName evidence="2">CIC11C00000001452</fullName>
    </submittedName>
    <submittedName>
        <fullName evidence="1">CIC11C00000005725</fullName>
    </submittedName>
</protein>
<dbReference type="Pfam" id="PF10315">
    <property type="entry name" value="Aim19"/>
    <property type="match status" value="1"/>
</dbReference>
<name>A0A1L0BZH9_9ASCO</name>
<keyword evidence="4" id="KW-1185">Reference proteome</keyword>
<gene>
    <name evidence="2" type="ORF">SAMEA4029009_CIC11G00000001452</name>
    <name evidence="1" type="ORF">SAMEA4029010_CIC11G00000005725</name>
</gene>
<evidence type="ECO:0000313" key="1">
    <source>
        <dbReference type="EMBL" id="SGZ56411.1"/>
    </source>
</evidence>
<accession>A0A1L0BZH9</accession>
<sequence length="147" mass="15398">MEEFTKSAELYVNEAGKSPLPAWALSASLLLQGLNAHSAVDAKLGSTGGSSHFSKQLALAKPSRTSCFAFGAANALGGWIIFDGDVANGSGFSFAWSVLYLLVNGRPAVRSLFSGRVSPIALGTLALGNATIYGKQFFWPSSKLLPQ</sequence>
<organism evidence="2 3">
    <name type="scientific">Sungouiella intermedia</name>
    <dbReference type="NCBI Taxonomy" id="45354"/>
    <lineage>
        <taxon>Eukaryota</taxon>
        <taxon>Fungi</taxon>
        <taxon>Dikarya</taxon>
        <taxon>Ascomycota</taxon>
        <taxon>Saccharomycotina</taxon>
        <taxon>Pichiomycetes</taxon>
        <taxon>Metschnikowiaceae</taxon>
        <taxon>Sungouiella</taxon>
    </lineage>
</organism>
<evidence type="ECO:0000313" key="3">
    <source>
        <dbReference type="Proteomes" id="UP000182259"/>
    </source>
</evidence>
<dbReference type="PANTHER" id="PTHR28177:SF1">
    <property type="entry name" value="ALTERED INHERITANCE OF MITOCHONDRIA PROTEIN 19, MITOCHONDRIAL"/>
    <property type="match status" value="1"/>
</dbReference>
<dbReference type="GO" id="GO:0005739">
    <property type="term" value="C:mitochondrion"/>
    <property type="evidence" value="ECO:0007669"/>
    <property type="project" value="TreeGrafter"/>
</dbReference>
<dbReference type="InterPro" id="IPR019419">
    <property type="entry name" value="AIM19"/>
</dbReference>
<proteinExistence type="predicted"/>
<dbReference type="PANTHER" id="PTHR28177">
    <property type="entry name" value="ALTERED INHERITANCE OF MITOCHONDRIA PROTEIN 19, MITOCHONDRIAL"/>
    <property type="match status" value="1"/>
</dbReference>
<dbReference type="EMBL" id="LT635768">
    <property type="protein sequence ID" value="SGZ56729.1"/>
    <property type="molecule type" value="Genomic_DNA"/>
</dbReference>
<evidence type="ECO:0000313" key="2">
    <source>
        <dbReference type="EMBL" id="SGZ56729.1"/>
    </source>
</evidence>
<reference evidence="3 4" key="1">
    <citation type="submission" date="2016-10" db="EMBL/GenBank/DDBJ databases">
        <authorList>
            <person name="de Groot N.N."/>
        </authorList>
    </citation>
    <scope>NUCLEOTIDE SEQUENCE [LARGE SCALE GENOMIC DNA]</scope>
    <source>
        <strain evidence="1 4">CBS 141442</strain>
        <strain evidence="2 3">PYCC 4715</strain>
    </source>
</reference>
<dbReference type="Proteomes" id="UP000182259">
    <property type="component" value="Chromosome V"/>
</dbReference>
<evidence type="ECO:0000313" key="4">
    <source>
        <dbReference type="Proteomes" id="UP000182334"/>
    </source>
</evidence>